<comment type="caution">
    <text evidence="1">The sequence shown here is derived from an EMBL/GenBank/DDBJ whole genome shotgun (WGS) entry which is preliminary data.</text>
</comment>
<reference evidence="1 2" key="1">
    <citation type="submission" date="2024-02" db="EMBL/GenBank/DDBJ databases">
        <title>A draft genome for the cacao thread blight pathogen Marasmius crinis-equi.</title>
        <authorList>
            <person name="Cohen S.P."/>
            <person name="Baruah I.K."/>
            <person name="Amoako-Attah I."/>
            <person name="Bukari Y."/>
            <person name="Meinhardt L.W."/>
            <person name="Bailey B.A."/>
        </authorList>
    </citation>
    <scope>NUCLEOTIDE SEQUENCE [LARGE SCALE GENOMIC DNA]</scope>
    <source>
        <strain evidence="1 2">GH-76</strain>
    </source>
</reference>
<feature type="non-terminal residue" evidence="1">
    <location>
        <position position="1"/>
    </location>
</feature>
<feature type="non-terminal residue" evidence="1">
    <location>
        <position position="65"/>
    </location>
</feature>
<evidence type="ECO:0000313" key="2">
    <source>
        <dbReference type="Proteomes" id="UP001465976"/>
    </source>
</evidence>
<evidence type="ECO:0000313" key="1">
    <source>
        <dbReference type="EMBL" id="KAL0564767.1"/>
    </source>
</evidence>
<name>A0ABR3EPE0_9AGAR</name>
<dbReference type="EMBL" id="JBAHYK010002595">
    <property type="protein sequence ID" value="KAL0564767.1"/>
    <property type="molecule type" value="Genomic_DNA"/>
</dbReference>
<protein>
    <submittedName>
        <fullName evidence="1">Uncharacterized protein</fullName>
    </submittedName>
</protein>
<gene>
    <name evidence="1" type="ORF">V5O48_017272</name>
</gene>
<proteinExistence type="predicted"/>
<accession>A0ABR3EPE0</accession>
<dbReference type="Proteomes" id="UP001465976">
    <property type="component" value="Unassembled WGS sequence"/>
</dbReference>
<organism evidence="1 2">
    <name type="scientific">Marasmius crinis-equi</name>
    <dbReference type="NCBI Taxonomy" id="585013"/>
    <lineage>
        <taxon>Eukaryota</taxon>
        <taxon>Fungi</taxon>
        <taxon>Dikarya</taxon>
        <taxon>Basidiomycota</taxon>
        <taxon>Agaricomycotina</taxon>
        <taxon>Agaricomycetes</taxon>
        <taxon>Agaricomycetidae</taxon>
        <taxon>Agaricales</taxon>
        <taxon>Marasmiineae</taxon>
        <taxon>Marasmiaceae</taxon>
        <taxon>Marasmius</taxon>
    </lineage>
</organism>
<sequence length="65" mass="7566">RTLDLMSRTCLSTTGMARRSFHCSVPVATMKPSWRNPRPLWKIQRSRALTRCTPVGAMRRMLRFS</sequence>
<keyword evidence="2" id="KW-1185">Reference proteome</keyword>